<comment type="caution">
    <text evidence="1">The sequence shown here is derived from an EMBL/GenBank/DDBJ whole genome shotgun (WGS) entry which is preliminary data.</text>
</comment>
<gene>
    <name evidence="1" type="ORF">GCM10011403_13340</name>
</gene>
<organism evidence="1 2">
    <name type="scientific">Pseudohongiella nitratireducens</name>
    <dbReference type="NCBI Taxonomy" id="1768907"/>
    <lineage>
        <taxon>Bacteria</taxon>
        <taxon>Pseudomonadati</taxon>
        <taxon>Pseudomonadota</taxon>
        <taxon>Gammaproteobacteria</taxon>
        <taxon>Pseudomonadales</taxon>
        <taxon>Pseudohongiellaceae</taxon>
        <taxon>Pseudohongiella</taxon>
    </lineage>
</organism>
<dbReference type="AlphaFoldDB" id="A0A917GUA8"/>
<accession>A0A917GUA8</accession>
<evidence type="ECO:0000313" key="2">
    <source>
        <dbReference type="Proteomes" id="UP000627715"/>
    </source>
</evidence>
<dbReference type="EMBL" id="BMIY01000005">
    <property type="protein sequence ID" value="GGG57422.1"/>
    <property type="molecule type" value="Genomic_DNA"/>
</dbReference>
<protein>
    <submittedName>
        <fullName evidence="1">Uncharacterized protein</fullName>
    </submittedName>
</protein>
<keyword evidence="2" id="KW-1185">Reference proteome</keyword>
<evidence type="ECO:0000313" key="1">
    <source>
        <dbReference type="EMBL" id="GGG57422.1"/>
    </source>
</evidence>
<reference evidence="1" key="2">
    <citation type="submission" date="2020-09" db="EMBL/GenBank/DDBJ databases">
        <authorList>
            <person name="Sun Q."/>
            <person name="Zhou Y."/>
        </authorList>
    </citation>
    <scope>NUCLEOTIDE SEQUENCE</scope>
    <source>
        <strain evidence="1">CGMCC 1.15425</strain>
    </source>
</reference>
<dbReference type="Proteomes" id="UP000627715">
    <property type="component" value="Unassembled WGS sequence"/>
</dbReference>
<reference evidence="1" key="1">
    <citation type="journal article" date="2014" name="Int. J. Syst. Evol. Microbiol.">
        <title>Complete genome sequence of Corynebacterium casei LMG S-19264T (=DSM 44701T), isolated from a smear-ripened cheese.</title>
        <authorList>
            <consortium name="US DOE Joint Genome Institute (JGI-PGF)"/>
            <person name="Walter F."/>
            <person name="Albersmeier A."/>
            <person name="Kalinowski J."/>
            <person name="Ruckert C."/>
        </authorList>
    </citation>
    <scope>NUCLEOTIDE SEQUENCE</scope>
    <source>
        <strain evidence="1">CGMCC 1.15425</strain>
    </source>
</reference>
<name>A0A917GUA8_9GAMM</name>
<dbReference type="OrthoDB" id="194242at2"/>
<sequence>MLIVDPATGAMYNLPNRVDISLNPETASATERSLTIATIGSLTVKQREQLLPIDL</sequence>
<dbReference type="RefSeq" id="WP_157885735.1">
    <property type="nucleotide sequence ID" value="NZ_BMIY01000005.1"/>
</dbReference>
<proteinExistence type="predicted"/>